<keyword evidence="2" id="KW-1185">Reference proteome</keyword>
<evidence type="ECO:0000313" key="2">
    <source>
        <dbReference type="Proteomes" id="UP001606301"/>
    </source>
</evidence>
<comment type="caution">
    <text evidence="1">The sequence shown here is derived from an EMBL/GenBank/DDBJ whole genome shotgun (WGS) entry which is preliminary data.</text>
</comment>
<name>A0ABW7FGN2_9BURK</name>
<gene>
    <name evidence="1" type="ORF">ACG0Z3_05010</name>
</gene>
<dbReference type="Proteomes" id="UP001606301">
    <property type="component" value="Unassembled WGS sequence"/>
</dbReference>
<proteinExistence type="predicted"/>
<protein>
    <submittedName>
        <fullName evidence="1">Uncharacterized protein</fullName>
    </submittedName>
</protein>
<evidence type="ECO:0000313" key="1">
    <source>
        <dbReference type="EMBL" id="MFG6440035.1"/>
    </source>
</evidence>
<accession>A0ABW7FGN2</accession>
<sequence length="43" mass="4699">MFSPARLRVGAALLAALLGMLVPLSETHRPLLDEPLAMQTLQR</sequence>
<dbReference type="EMBL" id="JBIGHW010000002">
    <property type="protein sequence ID" value="MFG6440035.1"/>
    <property type="molecule type" value="Genomic_DNA"/>
</dbReference>
<dbReference type="RefSeq" id="WP_394395864.1">
    <property type="nucleotide sequence ID" value="NZ_JBIGHW010000002.1"/>
</dbReference>
<organism evidence="1 2">
    <name type="scientific">Pelomonas margarita</name>
    <dbReference type="NCBI Taxonomy" id="3299031"/>
    <lineage>
        <taxon>Bacteria</taxon>
        <taxon>Pseudomonadati</taxon>
        <taxon>Pseudomonadota</taxon>
        <taxon>Betaproteobacteria</taxon>
        <taxon>Burkholderiales</taxon>
        <taxon>Sphaerotilaceae</taxon>
        <taxon>Roseateles</taxon>
    </lineage>
</organism>
<reference evidence="1 2" key="1">
    <citation type="submission" date="2024-08" db="EMBL/GenBank/DDBJ databases">
        <authorList>
            <person name="Lu H."/>
        </authorList>
    </citation>
    <scope>NUCLEOTIDE SEQUENCE [LARGE SCALE GENOMIC DNA]</scope>
    <source>
        <strain evidence="1 2">LKC17W</strain>
    </source>
</reference>